<feature type="region of interest" description="Disordered" evidence="2">
    <location>
        <begin position="190"/>
        <end position="238"/>
    </location>
</feature>
<dbReference type="EMBL" id="JAGTXO010000035">
    <property type="protein sequence ID" value="KAG8460114.1"/>
    <property type="molecule type" value="Genomic_DNA"/>
</dbReference>
<comment type="caution">
    <text evidence="4">The sequence shown here is derived from an EMBL/GenBank/DDBJ whole genome shotgun (WGS) entry which is preliminary data.</text>
</comment>
<dbReference type="Proteomes" id="UP000751190">
    <property type="component" value="Unassembled WGS sequence"/>
</dbReference>
<dbReference type="AlphaFoldDB" id="A0A8J5XG29"/>
<evidence type="ECO:0000313" key="4">
    <source>
        <dbReference type="EMBL" id="KAG8460114.1"/>
    </source>
</evidence>
<evidence type="ECO:0000256" key="2">
    <source>
        <dbReference type="SAM" id="MobiDB-lite"/>
    </source>
</evidence>
<feature type="compositionally biased region" description="Basic and acidic residues" evidence="2">
    <location>
        <begin position="220"/>
        <end position="229"/>
    </location>
</feature>
<feature type="transmembrane region" description="Helical" evidence="3">
    <location>
        <begin position="29"/>
        <end position="51"/>
    </location>
</feature>
<reference evidence="4" key="1">
    <citation type="submission" date="2021-05" db="EMBL/GenBank/DDBJ databases">
        <title>The genome of the haptophyte Pavlova lutheri (Diacronema luteri, Pavlovales) - a model for lipid biosynthesis in eukaryotic algae.</title>
        <authorList>
            <person name="Hulatt C.J."/>
            <person name="Posewitz M.C."/>
        </authorList>
    </citation>
    <scope>NUCLEOTIDE SEQUENCE</scope>
    <source>
        <strain evidence="4">NIVA-4/92</strain>
    </source>
</reference>
<proteinExistence type="predicted"/>
<feature type="compositionally biased region" description="Basic and acidic residues" evidence="2">
    <location>
        <begin position="195"/>
        <end position="209"/>
    </location>
</feature>
<keyword evidence="5" id="KW-1185">Reference proteome</keyword>
<evidence type="ECO:0000256" key="3">
    <source>
        <dbReference type="SAM" id="Phobius"/>
    </source>
</evidence>
<feature type="compositionally biased region" description="Acidic residues" evidence="2">
    <location>
        <begin position="210"/>
        <end position="219"/>
    </location>
</feature>
<gene>
    <name evidence="4" type="ORF">KFE25_014259</name>
</gene>
<keyword evidence="3" id="KW-0812">Transmembrane</keyword>
<dbReference type="OrthoDB" id="10451660at2759"/>
<keyword evidence="3" id="KW-1133">Transmembrane helix</keyword>
<protein>
    <submittedName>
        <fullName evidence="4">Uncharacterized protein</fullName>
    </submittedName>
</protein>
<feature type="coiled-coil region" evidence="1">
    <location>
        <begin position="119"/>
        <end position="146"/>
    </location>
</feature>
<evidence type="ECO:0000313" key="5">
    <source>
        <dbReference type="Proteomes" id="UP000751190"/>
    </source>
</evidence>
<organism evidence="4 5">
    <name type="scientific">Diacronema lutheri</name>
    <name type="common">Unicellular marine alga</name>
    <name type="synonym">Monochrysis lutheri</name>
    <dbReference type="NCBI Taxonomy" id="2081491"/>
    <lineage>
        <taxon>Eukaryota</taxon>
        <taxon>Haptista</taxon>
        <taxon>Haptophyta</taxon>
        <taxon>Pavlovophyceae</taxon>
        <taxon>Pavlovales</taxon>
        <taxon>Pavlovaceae</taxon>
        <taxon>Diacronema</taxon>
    </lineage>
</organism>
<keyword evidence="3" id="KW-0472">Membrane</keyword>
<evidence type="ECO:0000256" key="1">
    <source>
        <dbReference type="SAM" id="Coils"/>
    </source>
</evidence>
<sequence length="382" mass="43545">MLPFTTLTKVGPGDKTKAYVVRQNVCLKILLFSLIGVCVLLMVLASTMYDVHIERRMKARETGVHRREEHHLRLQVGRLGMRLQQQMRDEVRDMSILREYRARMYRAVGEYQNAVRSTVDEATAQNATLRTQLTKLELELDEQLEMAMRQLWSDVNAEGKRAGEKLHNLTAEIIQDLKLDQRERDQFEAQYGEGSDYHEDAEEGYREGYDFGDDDDDDEPASHREHGGEGEADGEDYEESRMRYALDKLLARLQAMPNITLTEAELADWDSSYTAALDSMGDESKEADLALMQDKLVAKLKDKGVQVASGATSSDDEYLPSIFDQFETALEAAKVTPHKPALLTQFAEWQHGSLPTAELVQHVEELYDQNVLESGLFDDWDE</sequence>
<keyword evidence="1" id="KW-0175">Coiled coil</keyword>
<name>A0A8J5XG29_DIALT</name>
<accession>A0A8J5XG29</accession>